<dbReference type="Proteomes" id="UP001238496">
    <property type="component" value="Unassembled WGS sequence"/>
</dbReference>
<dbReference type="InterPro" id="IPR000847">
    <property type="entry name" value="LysR_HTH_N"/>
</dbReference>
<feature type="domain" description="HTH lysR-type" evidence="5">
    <location>
        <begin position="15"/>
        <end position="72"/>
    </location>
</feature>
<accession>A0ABU0G9Y7</accession>
<dbReference type="InterPro" id="IPR036390">
    <property type="entry name" value="WH_DNA-bd_sf"/>
</dbReference>
<protein>
    <submittedName>
        <fullName evidence="6">DNA-binding transcriptional LysR family regulator</fullName>
    </submittedName>
</protein>
<dbReference type="InterPro" id="IPR005119">
    <property type="entry name" value="LysR_subst-bd"/>
</dbReference>
<dbReference type="SUPFAM" id="SSF53850">
    <property type="entry name" value="Periplasmic binding protein-like II"/>
    <property type="match status" value="1"/>
</dbReference>
<dbReference type="PROSITE" id="PS50931">
    <property type="entry name" value="HTH_LYSR"/>
    <property type="match status" value="1"/>
</dbReference>
<dbReference type="Pfam" id="PF03466">
    <property type="entry name" value="LysR_substrate"/>
    <property type="match status" value="1"/>
</dbReference>
<dbReference type="InterPro" id="IPR050950">
    <property type="entry name" value="HTH-type_LysR_regulators"/>
</dbReference>
<keyword evidence="3 6" id="KW-0238">DNA-binding</keyword>
<dbReference type="PANTHER" id="PTHR30419">
    <property type="entry name" value="HTH-TYPE TRANSCRIPTIONAL REGULATOR YBHD"/>
    <property type="match status" value="1"/>
</dbReference>
<sequence>MVDMLFMAEIHIHRLQPKHLSLIRSIAELGQLSLAAQELALTQPAASRMLGEIERYVGSPIFLRTPKGMEPTAVGSALARRAQNVLEEMREAAREVEAIQRGLTGTVRIGAVTGGAVGHVVPAIRALKAEASTVDIHVDVAPSGEMIRDLLSGQYDFVLGRIPAGIDARQFTVEGATMEEVEIVVHRSHPLVNVDRLNISDMAHFPWVMQAPGTPLRQAVENVFIDEGAPIPRNIVNTTSLLVMIAMLASSNAIAPMSREVSDLLCRQTPIGNLTTLRLDTPIVVTPYHLITLGGKRLSPIATRLRELLLGHFLSRGR</sequence>
<evidence type="ECO:0000313" key="7">
    <source>
        <dbReference type="Proteomes" id="UP001238496"/>
    </source>
</evidence>
<dbReference type="PANTHER" id="PTHR30419:SF8">
    <property type="entry name" value="NITROGEN ASSIMILATION TRANSCRIPTIONAL ACTIVATOR-RELATED"/>
    <property type="match status" value="1"/>
</dbReference>
<comment type="similarity">
    <text evidence="1">Belongs to the LysR transcriptional regulatory family.</text>
</comment>
<dbReference type="Gene3D" id="1.10.10.10">
    <property type="entry name" value="Winged helix-like DNA-binding domain superfamily/Winged helix DNA-binding domain"/>
    <property type="match status" value="1"/>
</dbReference>
<evidence type="ECO:0000256" key="1">
    <source>
        <dbReference type="ARBA" id="ARBA00009437"/>
    </source>
</evidence>
<dbReference type="EMBL" id="JAUSUW010000009">
    <property type="protein sequence ID" value="MDQ0422157.1"/>
    <property type="molecule type" value="Genomic_DNA"/>
</dbReference>
<dbReference type="Pfam" id="PF00126">
    <property type="entry name" value="HTH_1"/>
    <property type="match status" value="1"/>
</dbReference>
<keyword evidence="2" id="KW-0805">Transcription regulation</keyword>
<evidence type="ECO:0000256" key="4">
    <source>
        <dbReference type="ARBA" id="ARBA00023163"/>
    </source>
</evidence>
<evidence type="ECO:0000259" key="5">
    <source>
        <dbReference type="PROSITE" id="PS50931"/>
    </source>
</evidence>
<evidence type="ECO:0000313" key="6">
    <source>
        <dbReference type="EMBL" id="MDQ0422157.1"/>
    </source>
</evidence>
<comment type="caution">
    <text evidence="6">The sequence shown here is derived from an EMBL/GenBank/DDBJ whole genome shotgun (WGS) entry which is preliminary data.</text>
</comment>
<dbReference type="GO" id="GO:0003677">
    <property type="term" value="F:DNA binding"/>
    <property type="evidence" value="ECO:0007669"/>
    <property type="project" value="UniProtKB-KW"/>
</dbReference>
<dbReference type="SUPFAM" id="SSF46785">
    <property type="entry name" value="Winged helix' DNA-binding domain"/>
    <property type="match status" value="1"/>
</dbReference>
<keyword evidence="7" id="KW-1185">Reference proteome</keyword>
<dbReference type="Gene3D" id="3.40.190.290">
    <property type="match status" value="1"/>
</dbReference>
<dbReference type="RefSeq" id="WP_307374479.1">
    <property type="nucleotide sequence ID" value="NZ_JAUSUW010000009.1"/>
</dbReference>
<organism evidence="6 7">
    <name type="scientific">Peteryoungia aggregata LMG 23059</name>
    <dbReference type="NCBI Taxonomy" id="1368425"/>
    <lineage>
        <taxon>Bacteria</taxon>
        <taxon>Pseudomonadati</taxon>
        <taxon>Pseudomonadota</taxon>
        <taxon>Alphaproteobacteria</taxon>
        <taxon>Hyphomicrobiales</taxon>
        <taxon>Rhizobiaceae</taxon>
        <taxon>Peteryoungia</taxon>
    </lineage>
</organism>
<reference evidence="6 7" key="1">
    <citation type="submission" date="2023-07" db="EMBL/GenBank/DDBJ databases">
        <title>Genomic Encyclopedia of Type Strains, Phase IV (KMG-IV): sequencing the most valuable type-strain genomes for metagenomic binning, comparative biology and taxonomic classification.</title>
        <authorList>
            <person name="Goeker M."/>
        </authorList>
    </citation>
    <scope>NUCLEOTIDE SEQUENCE [LARGE SCALE GENOMIC DNA]</scope>
    <source>
        <strain evidence="6 7">DSM 1111</strain>
    </source>
</reference>
<name>A0ABU0G9Y7_9HYPH</name>
<evidence type="ECO:0000256" key="2">
    <source>
        <dbReference type="ARBA" id="ARBA00023015"/>
    </source>
</evidence>
<dbReference type="InterPro" id="IPR036388">
    <property type="entry name" value="WH-like_DNA-bd_sf"/>
</dbReference>
<dbReference type="PRINTS" id="PR00039">
    <property type="entry name" value="HTHLYSR"/>
</dbReference>
<evidence type="ECO:0000256" key="3">
    <source>
        <dbReference type="ARBA" id="ARBA00023125"/>
    </source>
</evidence>
<proteinExistence type="inferred from homology"/>
<keyword evidence="4" id="KW-0804">Transcription</keyword>
<gene>
    <name evidence="6" type="ORF">J2045_003202</name>
</gene>